<feature type="domain" description="tRNA/rRNA methyltransferase SpoU type" evidence="8">
    <location>
        <begin position="2"/>
        <end position="141"/>
    </location>
</feature>
<dbReference type="PANTHER" id="PTHR42971:SF1">
    <property type="entry name" value="TRNA (CYTIDINE(34)-2'-O)-METHYLTRANSFERASE"/>
    <property type="match status" value="1"/>
</dbReference>
<evidence type="ECO:0000313" key="10">
    <source>
        <dbReference type="Proteomes" id="UP000322294"/>
    </source>
</evidence>
<reference evidence="9 10" key="1">
    <citation type="submission" date="2019-07" db="EMBL/GenBank/DDBJ databases">
        <title>Genomic Encyclopedia of Type Strains, Phase I: the one thousand microbial genomes (KMG-I) project.</title>
        <authorList>
            <person name="Kyrpides N."/>
        </authorList>
    </citation>
    <scope>NUCLEOTIDE SEQUENCE [LARGE SCALE GENOMIC DNA]</scope>
    <source>
        <strain evidence="9 10">DSM 16647</strain>
    </source>
</reference>
<keyword evidence="2 6" id="KW-0489">Methyltransferase</keyword>
<proteinExistence type="inferred from homology"/>
<protein>
    <recommendedName>
        <fullName evidence="6">Putative tRNA (cytidine(34)-2'-O)-methyltransferase</fullName>
        <ecNumber evidence="6">2.1.1.207</ecNumber>
    </recommendedName>
    <alternativeName>
        <fullName evidence="6">tRNA (cytidine/uridine-2'-O-)-methyltransferase</fullName>
    </alternativeName>
</protein>
<keyword evidence="3 6" id="KW-0808">Transferase</keyword>
<keyword evidence="1 6" id="KW-0963">Cytoplasm</keyword>
<evidence type="ECO:0000313" key="9">
    <source>
        <dbReference type="EMBL" id="TYP58563.1"/>
    </source>
</evidence>
<comment type="caution">
    <text evidence="9">The sequence shown here is derived from an EMBL/GenBank/DDBJ whole genome shotgun (WGS) entry which is preliminary data.</text>
</comment>
<dbReference type="SUPFAM" id="SSF75217">
    <property type="entry name" value="alpha/beta knot"/>
    <property type="match status" value="1"/>
</dbReference>
<evidence type="ECO:0000256" key="6">
    <source>
        <dbReference type="HAMAP-Rule" id="MF_01885"/>
    </source>
</evidence>
<dbReference type="InterPro" id="IPR016914">
    <property type="entry name" value="TrmL"/>
</dbReference>
<keyword evidence="4 6" id="KW-0949">S-adenosyl-L-methionine</keyword>
<evidence type="ECO:0000256" key="4">
    <source>
        <dbReference type="ARBA" id="ARBA00022691"/>
    </source>
</evidence>
<dbReference type="Pfam" id="PF00588">
    <property type="entry name" value="SpoU_methylase"/>
    <property type="match status" value="1"/>
</dbReference>
<feature type="binding site" evidence="6 7">
    <location>
        <position position="129"/>
    </location>
    <ligand>
        <name>S-adenosyl-L-methionine</name>
        <dbReference type="ChEBI" id="CHEBI:59789"/>
    </ligand>
</feature>
<dbReference type="Gene3D" id="3.40.1280.10">
    <property type="match status" value="1"/>
</dbReference>
<dbReference type="NCBIfam" id="TIGR00185">
    <property type="entry name" value="tRNA_yibK_trmL"/>
    <property type="match status" value="1"/>
</dbReference>
<dbReference type="Proteomes" id="UP000322294">
    <property type="component" value="Unassembled WGS sequence"/>
</dbReference>
<gene>
    <name evidence="9" type="ORF">LZ11_00409</name>
</gene>
<dbReference type="GO" id="GO:0042802">
    <property type="term" value="F:identical protein binding"/>
    <property type="evidence" value="ECO:0007669"/>
    <property type="project" value="UniProtKB-ARBA"/>
</dbReference>
<dbReference type="CDD" id="cd18094">
    <property type="entry name" value="SpoU-like_TrmL"/>
    <property type="match status" value="1"/>
</dbReference>
<dbReference type="EMBL" id="VNHO01000003">
    <property type="protein sequence ID" value="TYP58563.1"/>
    <property type="molecule type" value="Genomic_DNA"/>
</dbReference>
<dbReference type="HAMAP" id="MF_01885">
    <property type="entry name" value="tRNA_methyltr_TrmL"/>
    <property type="match status" value="1"/>
</dbReference>
<evidence type="ECO:0000256" key="5">
    <source>
        <dbReference type="ARBA" id="ARBA00022694"/>
    </source>
</evidence>
<dbReference type="GO" id="GO:0003723">
    <property type="term" value="F:RNA binding"/>
    <property type="evidence" value="ECO:0007669"/>
    <property type="project" value="InterPro"/>
</dbReference>
<dbReference type="InterPro" id="IPR029026">
    <property type="entry name" value="tRNA_m1G_MTases_N"/>
</dbReference>
<comment type="subcellular location">
    <subcellularLocation>
        <location evidence="6">Cytoplasm</location>
    </subcellularLocation>
</comment>
<keyword evidence="10" id="KW-1185">Reference proteome</keyword>
<accession>A0A5S5B0B7</accession>
<evidence type="ECO:0000256" key="7">
    <source>
        <dbReference type="PIRSR" id="PIRSR029256-1"/>
    </source>
</evidence>
<dbReference type="RefSeq" id="WP_148866153.1">
    <property type="nucleotide sequence ID" value="NZ_VNHO01000003.1"/>
</dbReference>
<evidence type="ECO:0000256" key="2">
    <source>
        <dbReference type="ARBA" id="ARBA00022603"/>
    </source>
</evidence>
<evidence type="ECO:0000256" key="3">
    <source>
        <dbReference type="ARBA" id="ARBA00022679"/>
    </source>
</evidence>
<keyword evidence="5 6" id="KW-0819">tRNA processing</keyword>
<dbReference type="InterPro" id="IPR001537">
    <property type="entry name" value="SpoU_MeTrfase"/>
</dbReference>
<evidence type="ECO:0000256" key="1">
    <source>
        <dbReference type="ARBA" id="ARBA00022490"/>
    </source>
</evidence>
<dbReference type="InterPro" id="IPR029028">
    <property type="entry name" value="Alpha/beta_knot_MTases"/>
</dbReference>
<comment type="catalytic activity">
    <reaction evidence="6">
        <text>5-carboxymethylaminomethyluridine(34) in tRNA(Leu) + S-adenosyl-L-methionine = 5-carboxymethylaminomethyl-2'-O-methyluridine(34) in tRNA(Leu) + S-adenosyl-L-homocysteine + H(+)</text>
        <dbReference type="Rhea" id="RHEA:43088"/>
        <dbReference type="Rhea" id="RHEA-COMP:10333"/>
        <dbReference type="Rhea" id="RHEA-COMP:10334"/>
        <dbReference type="ChEBI" id="CHEBI:15378"/>
        <dbReference type="ChEBI" id="CHEBI:57856"/>
        <dbReference type="ChEBI" id="CHEBI:59789"/>
        <dbReference type="ChEBI" id="CHEBI:74508"/>
        <dbReference type="ChEBI" id="CHEBI:74511"/>
        <dbReference type="EC" id="2.1.1.207"/>
    </reaction>
</comment>
<feature type="binding site" evidence="6 7">
    <location>
        <position position="100"/>
    </location>
    <ligand>
        <name>S-adenosyl-L-methionine</name>
        <dbReference type="ChEBI" id="CHEBI:59789"/>
    </ligand>
</feature>
<dbReference type="FunFam" id="3.40.1280.10:FF:000002">
    <property type="entry name" value="Peptidylprolyl isomerase"/>
    <property type="match status" value="1"/>
</dbReference>
<organism evidence="9 10">
    <name type="scientific">Thermosediminibacter litoriperuensis</name>
    <dbReference type="NCBI Taxonomy" id="291989"/>
    <lineage>
        <taxon>Bacteria</taxon>
        <taxon>Bacillati</taxon>
        <taxon>Bacillota</taxon>
        <taxon>Clostridia</taxon>
        <taxon>Thermosediminibacterales</taxon>
        <taxon>Thermosediminibacteraceae</taxon>
        <taxon>Thermosediminibacter</taxon>
    </lineage>
</organism>
<comment type="similarity">
    <text evidence="6">Belongs to the class IV-like SAM-binding methyltransferase superfamily. RNA methyltransferase TrmH family. TrmL subfamily.</text>
</comment>
<feature type="binding site" evidence="6 7">
    <location>
        <position position="121"/>
    </location>
    <ligand>
        <name>S-adenosyl-L-methionine</name>
        <dbReference type="ChEBI" id="CHEBI:59789"/>
    </ligand>
</feature>
<dbReference type="OrthoDB" id="9789043at2"/>
<name>A0A5S5B0B7_9FIRM</name>
<comment type="catalytic activity">
    <reaction evidence="6">
        <text>cytidine(34) in tRNA + S-adenosyl-L-methionine = 2'-O-methylcytidine(34) in tRNA + S-adenosyl-L-homocysteine + H(+)</text>
        <dbReference type="Rhea" id="RHEA:43084"/>
        <dbReference type="Rhea" id="RHEA-COMP:10331"/>
        <dbReference type="Rhea" id="RHEA-COMP:10332"/>
        <dbReference type="ChEBI" id="CHEBI:15378"/>
        <dbReference type="ChEBI" id="CHEBI:57856"/>
        <dbReference type="ChEBI" id="CHEBI:59789"/>
        <dbReference type="ChEBI" id="CHEBI:74495"/>
        <dbReference type="ChEBI" id="CHEBI:82748"/>
        <dbReference type="EC" id="2.1.1.207"/>
    </reaction>
</comment>
<dbReference type="PIRSF" id="PIRSF029256">
    <property type="entry name" value="SpoU_TrmH_prd"/>
    <property type="match status" value="1"/>
</dbReference>
<evidence type="ECO:0000259" key="8">
    <source>
        <dbReference type="Pfam" id="PF00588"/>
    </source>
</evidence>
<dbReference type="AlphaFoldDB" id="A0A5S5B0B7"/>
<dbReference type="GO" id="GO:0005737">
    <property type="term" value="C:cytoplasm"/>
    <property type="evidence" value="ECO:0007669"/>
    <property type="project" value="UniProtKB-SubCell"/>
</dbReference>
<dbReference type="GO" id="GO:0002130">
    <property type="term" value="P:wobble position ribose methylation"/>
    <property type="evidence" value="ECO:0007669"/>
    <property type="project" value="TreeGrafter"/>
</dbReference>
<feature type="binding site" evidence="6 7">
    <location>
        <position position="78"/>
    </location>
    <ligand>
        <name>S-adenosyl-L-methionine</name>
        <dbReference type="ChEBI" id="CHEBI:59789"/>
    </ligand>
</feature>
<dbReference type="GO" id="GO:0141098">
    <property type="term" value="F:tRNA (cytidine(34)-2'-O)-methyltransferase activity"/>
    <property type="evidence" value="ECO:0007669"/>
    <property type="project" value="RHEA"/>
</dbReference>
<dbReference type="EC" id="2.1.1.207" evidence="6"/>
<dbReference type="GO" id="GO:0141102">
    <property type="term" value="F:tRNA (5-carboxymethylaminomethyluridine(34)-2'-O)-methyltransferase activity"/>
    <property type="evidence" value="ECO:0007669"/>
    <property type="project" value="RHEA"/>
</dbReference>
<comment type="function">
    <text evidence="6">Could methylate the ribose at the nucleotide 34 wobble position in tRNA.</text>
</comment>
<sequence length="160" mass="18130">MFHIVLVEPEIPQNTGNIARTCAATGAVLHLVGPLGFSLEDRYLKRAGLDYWHLVDVRYYSSYGEFKEKNRGVPLYFLTTKAEKCYTDVLYEPGSYLVFGKETAGLPLELLKANWERCVRIPMLEDARSLNLSNAVAVVLYEALRQNNFKGLKIKGPSRK</sequence>
<dbReference type="PANTHER" id="PTHR42971">
    <property type="entry name" value="TRNA (CYTIDINE(34)-2'-O)-METHYLTRANSFERASE"/>
    <property type="match status" value="1"/>
</dbReference>